<evidence type="ECO:0000313" key="3">
    <source>
        <dbReference type="Proteomes" id="UP000323565"/>
    </source>
</evidence>
<reference evidence="2 3" key="1">
    <citation type="submission" date="2019-08" db="EMBL/GenBank/DDBJ databases">
        <title>Dermacoccus abyssi strain HZAU 226, whole genome Nanopore sequencing project.</title>
        <authorList>
            <person name="Guo A."/>
            <person name="Zhang X."/>
            <person name="Ruan Y."/>
            <person name="Liu W."/>
            <person name="Chen Q."/>
            <person name="Gu L."/>
        </authorList>
    </citation>
    <scope>NUCLEOTIDE SEQUENCE [LARGE SCALE GENOMIC DNA]</scope>
    <source>
        <strain evidence="2 3">HZAU 226</strain>
        <plasmid evidence="2 3">unnamed</plasmid>
    </source>
</reference>
<geneLocation type="plasmid" evidence="2 3">
    <name>unnamed</name>
</geneLocation>
<dbReference type="PROSITE" id="PS50943">
    <property type="entry name" value="HTH_CROC1"/>
    <property type="match status" value="1"/>
</dbReference>
<proteinExistence type="predicted"/>
<dbReference type="EMBL" id="CP043032">
    <property type="protein sequence ID" value="QEH94788.1"/>
    <property type="molecule type" value="Genomic_DNA"/>
</dbReference>
<dbReference type="CDD" id="cd00093">
    <property type="entry name" value="HTH_XRE"/>
    <property type="match status" value="1"/>
</dbReference>
<accession>A0ABX5ZDW5</accession>
<dbReference type="InterPro" id="IPR010982">
    <property type="entry name" value="Lambda_DNA-bd_dom_sf"/>
</dbReference>
<evidence type="ECO:0000313" key="2">
    <source>
        <dbReference type="EMBL" id="QEH94788.1"/>
    </source>
</evidence>
<dbReference type="Pfam" id="PF01381">
    <property type="entry name" value="HTH_3"/>
    <property type="match status" value="1"/>
</dbReference>
<dbReference type="Gene3D" id="1.10.260.40">
    <property type="entry name" value="lambda repressor-like DNA-binding domains"/>
    <property type="match status" value="1"/>
</dbReference>
<gene>
    <name evidence="2" type="ORF">FV141_14290</name>
</gene>
<keyword evidence="3" id="KW-1185">Reference proteome</keyword>
<evidence type="ECO:0000259" key="1">
    <source>
        <dbReference type="PROSITE" id="PS50943"/>
    </source>
</evidence>
<keyword evidence="2" id="KW-0614">Plasmid</keyword>
<dbReference type="InterPro" id="IPR001387">
    <property type="entry name" value="Cro/C1-type_HTH"/>
</dbReference>
<protein>
    <submittedName>
        <fullName evidence="2">Helix-turn-helix domain-containing protein</fullName>
    </submittedName>
</protein>
<feature type="domain" description="HTH cro/C1-type" evidence="1">
    <location>
        <begin position="38"/>
        <end position="75"/>
    </location>
</feature>
<dbReference type="SUPFAM" id="SSF47413">
    <property type="entry name" value="lambda repressor-like DNA-binding domains"/>
    <property type="match status" value="1"/>
</dbReference>
<sequence length="138" mass="15652">MDTFADRLRALHERVLDPSTGKPYTYRSMAHVLRERGADVSASYLSQLFTGNRRQPSFATVRALANFYGVSLAYFDLDDHETPRAVLQQLDTLLLAQDRRFQRMMARGSTETDRQALISALLEAIDEANRDSDAREAP</sequence>
<organism evidence="2 3">
    <name type="scientific">Dermacoccus abyssi</name>
    <dbReference type="NCBI Taxonomy" id="322596"/>
    <lineage>
        <taxon>Bacteria</taxon>
        <taxon>Bacillati</taxon>
        <taxon>Actinomycetota</taxon>
        <taxon>Actinomycetes</taxon>
        <taxon>Micrococcales</taxon>
        <taxon>Dermacoccaceae</taxon>
        <taxon>Dermacoccus</taxon>
    </lineage>
</organism>
<dbReference type="Proteomes" id="UP000323565">
    <property type="component" value="Plasmid unnamed"/>
</dbReference>
<name>A0ABX5ZDW5_9MICO</name>